<dbReference type="AlphaFoldDB" id="A0A6L9XX97"/>
<dbReference type="RefSeq" id="WP_163289472.1">
    <property type="nucleotide sequence ID" value="NZ_JAAGWY010000002.1"/>
</dbReference>
<feature type="compositionally biased region" description="Basic and acidic residues" evidence="1">
    <location>
        <begin position="21"/>
        <end position="36"/>
    </location>
</feature>
<evidence type="ECO:0008006" key="4">
    <source>
        <dbReference type="Google" id="ProtNLM"/>
    </source>
</evidence>
<gene>
    <name evidence="2" type="ORF">G3T36_09010</name>
</gene>
<proteinExistence type="predicted"/>
<name>A0A6L9XX97_9MICO</name>
<evidence type="ECO:0000313" key="2">
    <source>
        <dbReference type="EMBL" id="NEN06013.1"/>
    </source>
</evidence>
<feature type="compositionally biased region" description="Pro residues" evidence="1">
    <location>
        <begin position="50"/>
        <end position="60"/>
    </location>
</feature>
<organism evidence="2 3">
    <name type="scientific">Leifsonia tongyongensis</name>
    <dbReference type="NCBI Taxonomy" id="1268043"/>
    <lineage>
        <taxon>Bacteria</taxon>
        <taxon>Bacillati</taxon>
        <taxon>Actinomycetota</taxon>
        <taxon>Actinomycetes</taxon>
        <taxon>Micrococcales</taxon>
        <taxon>Microbacteriaceae</taxon>
        <taxon>Leifsonia</taxon>
    </lineage>
</organism>
<accession>A0A6L9XX97</accession>
<evidence type="ECO:0000256" key="1">
    <source>
        <dbReference type="SAM" id="MobiDB-lite"/>
    </source>
</evidence>
<comment type="caution">
    <text evidence="2">The sequence shown here is derived from an EMBL/GenBank/DDBJ whole genome shotgun (WGS) entry which is preliminary data.</text>
</comment>
<dbReference type="Proteomes" id="UP000474967">
    <property type="component" value="Unassembled WGS sequence"/>
</dbReference>
<feature type="region of interest" description="Disordered" evidence="1">
    <location>
        <begin position="1"/>
        <end position="63"/>
    </location>
</feature>
<dbReference type="SUPFAM" id="SSF55486">
    <property type="entry name" value="Metalloproteases ('zincins'), catalytic domain"/>
    <property type="match status" value="1"/>
</dbReference>
<keyword evidence="3" id="KW-1185">Reference proteome</keyword>
<reference evidence="2 3" key="1">
    <citation type="journal article" date="2014" name="J. Microbiol.">
        <title>Diaminobutyricibacter tongyongensis gen. nov., sp. nov. and Homoserinibacter gongjuensis gen. nov., sp. nov. belong to the family Microbacteriaceae.</title>
        <authorList>
            <person name="Kim S.J."/>
            <person name="Ahn J.H."/>
            <person name="Weon H.Y."/>
            <person name="Hamada M."/>
            <person name="Suzuki K."/>
            <person name="Kwon S.W."/>
        </authorList>
    </citation>
    <scope>NUCLEOTIDE SEQUENCE [LARGE SCALE GENOMIC DNA]</scope>
    <source>
        <strain evidence="2 3">NBRC 108724</strain>
    </source>
</reference>
<dbReference type="CDD" id="cd09598">
    <property type="entry name" value="M4_like"/>
    <property type="match status" value="1"/>
</dbReference>
<dbReference type="EMBL" id="JAAGWY010000002">
    <property type="protein sequence ID" value="NEN06013.1"/>
    <property type="molecule type" value="Genomic_DNA"/>
</dbReference>
<sequence>MGDSTLDDAANHTVDGAEAEPPEREQKPVHEHEHAHPPAKARAKTAAEPPQRPRNTPPIRLPNRRLLRTYAFDPMSTRLSGRFLTLDIPFERGLDPGPSGELIQVVDFDAAHDVWYRPVDLNDPSILAQSGLTPSESDPRTHQQVVYAVAMSVIERFERFGGRRFRWRGGRELRIVPHAFEDRNAFFDPERRAVLFGYYRADERDPGANLPGQVMFTCLSVDVVAHEVTHAIVHRIRKYFSEATNPDVFAWHEAFADLVALFHHFLFPEVVSEAVANSRGELKKGSALLDLALEFGESTGRGAALRSALGSPRTPKQFLNATEPHERGSCFVAAVFDAYLDTYIEQISDLRRIATGGTGVLPPGALPPDLVKRVTVEAIRNADRLLGMVVRAFEYLPVVDVTFGDVVRGIVTADRALYPDDALHLRTNLVEALRRRGIYPPAVSSLAEASLVWPTPPAPLSLTVGDHRVDLAPLIEDATRNLDTYGEASTMVLSAEDDDPEVVSIDADAPPEAPSAEHNSTTAVDLLAWGKAHAHELGLDPDLRLELVGVHAVYVQASDLQPRPIVVAQFAQRHEELEDQNLPRDKRVPIRSGTTVIARVDGEVVHLVLKPLPLVNAKALDDPQTFEGHPFADEVQAFAQSCNEIGQKRAKGLQNWSDQVTSADALAAWTDQPSQLRLTFAQLHADQELQLLIDAKQAAARKARHAHRHRGQGAGHV</sequence>
<protein>
    <recommendedName>
        <fullName evidence="4">Peptidase M4</fullName>
    </recommendedName>
</protein>
<evidence type="ECO:0000313" key="3">
    <source>
        <dbReference type="Proteomes" id="UP000474967"/>
    </source>
</evidence>